<dbReference type="Proteomes" id="UP000235963">
    <property type="component" value="Unassembled WGS sequence"/>
</dbReference>
<gene>
    <name evidence="1" type="ORF">AT575_00840</name>
</gene>
<comment type="caution">
    <text evidence="1">The sequence shown here is derived from an EMBL/GenBank/DDBJ whole genome shotgun (WGS) entry which is preliminary data.</text>
</comment>
<accession>A0A2N8LDY4</accession>
<organism evidence="1 2">
    <name type="scientific">Streptococcus penaeicida</name>
    <dbReference type="NCBI Taxonomy" id="1765960"/>
    <lineage>
        <taxon>Bacteria</taxon>
        <taxon>Bacillati</taxon>
        <taxon>Bacillota</taxon>
        <taxon>Bacilli</taxon>
        <taxon>Lactobacillales</taxon>
        <taxon>Streptococcaceae</taxon>
        <taxon>Streptococcus</taxon>
    </lineage>
</organism>
<evidence type="ECO:0000313" key="1">
    <source>
        <dbReference type="EMBL" id="PND48378.1"/>
    </source>
</evidence>
<proteinExistence type="predicted"/>
<dbReference type="AlphaFoldDB" id="A0A2N8LDY4"/>
<reference evidence="1 2" key="1">
    <citation type="submission" date="2015-12" db="EMBL/GenBank/DDBJ databases">
        <title>Streptococcus penaeicida sp. nov.</title>
        <authorList>
            <person name="Gomez-Gil B."/>
            <person name="Morales-Covarrubias M."/>
        </authorList>
    </citation>
    <scope>NUCLEOTIDE SEQUENCE [LARGE SCALE GENOMIC DNA]</scope>
    <source>
        <strain evidence="1 2">CAIM 1838</strain>
    </source>
</reference>
<keyword evidence="2" id="KW-1185">Reference proteome</keyword>
<dbReference type="OrthoDB" id="9971331at2"/>
<protein>
    <submittedName>
        <fullName evidence="1">Uncharacterized protein</fullName>
    </submittedName>
</protein>
<sequence length="81" mass="8660">MKNRNKIINLVGRSIGKDAAVSVGAALNTISPVLNKLLTWQDLAYGTVQGQITNALINSGMPATTARTVALWVRLALEWVA</sequence>
<name>A0A2N8LDY4_9STRE</name>
<evidence type="ECO:0000313" key="2">
    <source>
        <dbReference type="Proteomes" id="UP000235963"/>
    </source>
</evidence>
<dbReference type="EMBL" id="LOCM01000006">
    <property type="protein sequence ID" value="PND48378.1"/>
    <property type="molecule type" value="Genomic_DNA"/>
</dbReference>
<dbReference type="RefSeq" id="WP_102776738.1">
    <property type="nucleotide sequence ID" value="NZ_CBCSGP010000001.1"/>
</dbReference>